<organism evidence="2 3">
    <name type="scientific">Marinimicrobium koreense</name>
    <dbReference type="NCBI Taxonomy" id="306545"/>
    <lineage>
        <taxon>Bacteria</taxon>
        <taxon>Pseudomonadati</taxon>
        <taxon>Pseudomonadota</taxon>
        <taxon>Gammaproteobacteria</taxon>
        <taxon>Cellvibrionales</taxon>
        <taxon>Cellvibrionaceae</taxon>
        <taxon>Marinimicrobium</taxon>
    </lineage>
</organism>
<dbReference type="Pfam" id="PF21880">
    <property type="entry name" value="DUF6916"/>
    <property type="match status" value="1"/>
</dbReference>
<dbReference type="OrthoDB" id="6271069at2"/>
<feature type="domain" description="DUF6916" evidence="1">
    <location>
        <begin position="4"/>
        <end position="89"/>
    </location>
</feature>
<gene>
    <name evidence="2" type="ORF">EDC38_2141</name>
</gene>
<dbReference type="Proteomes" id="UP000273643">
    <property type="component" value="Unassembled WGS sequence"/>
</dbReference>
<dbReference type="EMBL" id="RJUK01000001">
    <property type="protein sequence ID" value="ROQ21517.1"/>
    <property type="molecule type" value="Genomic_DNA"/>
</dbReference>
<protein>
    <recommendedName>
        <fullName evidence="1">DUF6916 domain-containing protein</fullName>
    </recommendedName>
</protein>
<evidence type="ECO:0000313" key="2">
    <source>
        <dbReference type="EMBL" id="ROQ21517.1"/>
    </source>
</evidence>
<dbReference type="InterPro" id="IPR054209">
    <property type="entry name" value="DUF6916"/>
</dbReference>
<comment type="caution">
    <text evidence="2">The sequence shown here is derived from an EMBL/GenBank/DDBJ whole genome shotgun (WGS) entry which is preliminary data.</text>
</comment>
<dbReference type="AlphaFoldDB" id="A0A3N1P2T9"/>
<reference evidence="2 3" key="1">
    <citation type="submission" date="2018-11" db="EMBL/GenBank/DDBJ databases">
        <title>Genomic Encyclopedia of Type Strains, Phase IV (KMG-IV): sequencing the most valuable type-strain genomes for metagenomic binning, comparative biology and taxonomic classification.</title>
        <authorList>
            <person name="Goeker M."/>
        </authorList>
    </citation>
    <scope>NUCLEOTIDE SEQUENCE [LARGE SCALE GENOMIC DNA]</scope>
    <source>
        <strain evidence="2 3">DSM 16974</strain>
    </source>
</reference>
<evidence type="ECO:0000313" key="3">
    <source>
        <dbReference type="Proteomes" id="UP000273643"/>
    </source>
</evidence>
<sequence>MNELKYDTFKKLEGQQVEVCDANGQQVPMKVKTVDKYDMQSSQWLGWSMLLETDQPLSVADGSYQLKHPTIGEPLLHLSAKGEAYYEIVVTEACDAE</sequence>
<proteinExistence type="predicted"/>
<accession>A0A3N1P2T9</accession>
<keyword evidence="3" id="KW-1185">Reference proteome</keyword>
<dbReference type="RefSeq" id="WP_123638497.1">
    <property type="nucleotide sequence ID" value="NZ_RJUK01000001.1"/>
</dbReference>
<evidence type="ECO:0000259" key="1">
    <source>
        <dbReference type="Pfam" id="PF21880"/>
    </source>
</evidence>
<name>A0A3N1P2T9_9GAMM</name>